<reference evidence="2" key="1">
    <citation type="submission" date="2018-05" db="EMBL/GenBank/DDBJ databases">
        <authorList>
            <person name="Lanie J.A."/>
            <person name="Ng W.-L."/>
            <person name="Kazmierczak K.M."/>
            <person name="Andrzejewski T.M."/>
            <person name="Davidsen T.M."/>
            <person name="Wayne K.J."/>
            <person name="Tettelin H."/>
            <person name="Glass J.I."/>
            <person name="Rusch D."/>
            <person name="Podicherti R."/>
            <person name="Tsui H.-C.T."/>
            <person name="Winkler M.E."/>
        </authorList>
    </citation>
    <scope>NUCLEOTIDE SEQUENCE</scope>
</reference>
<gene>
    <name evidence="2" type="ORF">METZ01_LOCUS372432</name>
</gene>
<protein>
    <recommendedName>
        <fullName evidence="3">TRAP C4-dicarboxylate transport system permease DctM subunit domain-containing protein</fullName>
    </recommendedName>
</protein>
<organism evidence="2">
    <name type="scientific">marine metagenome</name>
    <dbReference type="NCBI Taxonomy" id="408172"/>
    <lineage>
        <taxon>unclassified sequences</taxon>
        <taxon>metagenomes</taxon>
        <taxon>ecological metagenomes</taxon>
    </lineage>
</organism>
<proteinExistence type="predicted"/>
<accession>A0A382TDZ9</accession>
<feature type="non-terminal residue" evidence="2">
    <location>
        <position position="1"/>
    </location>
</feature>
<dbReference type="EMBL" id="UINC01135436">
    <property type="protein sequence ID" value="SVD19578.1"/>
    <property type="molecule type" value="Genomic_DNA"/>
</dbReference>
<dbReference type="AlphaFoldDB" id="A0A382TDZ9"/>
<keyword evidence="1" id="KW-0472">Membrane</keyword>
<evidence type="ECO:0000256" key="1">
    <source>
        <dbReference type="SAM" id="Phobius"/>
    </source>
</evidence>
<feature type="transmembrane region" description="Helical" evidence="1">
    <location>
        <begin position="12"/>
        <end position="35"/>
    </location>
</feature>
<keyword evidence="1" id="KW-1133">Transmembrane helix</keyword>
<evidence type="ECO:0000313" key="2">
    <source>
        <dbReference type="EMBL" id="SVD19578.1"/>
    </source>
</evidence>
<keyword evidence="1" id="KW-0812">Transmembrane</keyword>
<name>A0A382TDZ9_9ZZZZ</name>
<sequence>GISVGKIFKGAAPFLFANIITLLLIIIFPDIVMWLPTIIMN</sequence>
<evidence type="ECO:0008006" key="3">
    <source>
        <dbReference type="Google" id="ProtNLM"/>
    </source>
</evidence>